<sequence>MASPSRGSPSRRRCKDPGRYSYNPEQLARMDLRQALAIPRSTSDTDLLTFHSRSTLAVSDSLYAIGQSQDIVIRWDIKEEVDAGDWIGMYLIAAFEVILIGARQVVGGIRLPAGQRPPPLRSYMDDIMCLLRTAPCTSRLLKRLDELIIWARMNFKPQKSRSLSLRKGERNDRVTFTIGGKTSPHRGPAHPKPGKTIYISSLRQGYGENHPSAAFRRSVKD</sequence>
<dbReference type="Pfam" id="PF16562">
    <property type="entry name" value="HECW_N"/>
    <property type="match status" value="1"/>
</dbReference>
<keyword evidence="4" id="KW-1185">Reference proteome</keyword>
<feature type="domain" description="E3 ubiquitin-protein ligase HECW1/2 N-terminal" evidence="2">
    <location>
        <begin position="40"/>
        <end position="92"/>
    </location>
</feature>
<evidence type="ECO:0000259" key="2">
    <source>
        <dbReference type="Pfam" id="PF16562"/>
    </source>
</evidence>
<reference evidence="3" key="1">
    <citation type="journal article" date="2023" name="Science">
        <title>Genome structures resolve the early diversification of teleost fishes.</title>
        <authorList>
            <person name="Parey E."/>
            <person name="Louis A."/>
            <person name="Montfort J."/>
            <person name="Bouchez O."/>
            <person name="Roques C."/>
            <person name="Iampietro C."/>
            <person name="Lluch J."/>
            <person name="Castinel A."/>
            <person name="Donnadieu C."/>
            <person name="Desvignes T."/>
            <person name="Floi Bucao C."/>
            <person name="Jouanno E."/>
            <person name="Wen M."/>
            <person name="Mejri S."/>
            <person name="Dirks R."/>
            <person name="Jansen H."/>
            <person name="Henkel C."/>
            <person name="Chen W.J."/>
            <person name="Zahm M."/>
            <person name="Cabau C."/>
            <person name="Klopp C."/>
            <person name="Thompson A.W."/>
            <person name="Robinson-Rechavi M."/>
            <person name="Braasch I."/>
            <person name="Lecointre G."/>
            <person name="Bobe J."/>
            <person name="Postlethwait J.H."/>
            <person name="Berthelot C."/>
            <person name="Roest Crollius H."/>
            <person name="Guiguen Y."/>
        </authorList>
    </citation>
    <scope>NUCLEOTIDE SEQUENCE</scope>
    <source>
        <strain evidence="3">NC1722</strain>
    </source>
</reference>
<dbReference type="Gene3D" id="2.60.40.2840">
    <property type="match status" value="1"/>
</dbReference>
<dbReference type="InterPro" id="IPR032348">
    <property type="entry name" value="HECW_N"/>
</dbReference>
<comment type="caution">
    <text evidence="3">The sequence shown here is derived from an EMBL/GenBank/DDBJ whole genome shotgun (WGS) entry which is preliminary data.</text>
</comment>
<name>A0AAD7W6W3_9TELE</name>
<feature type="region of interest" description="Disordered" evidence="1">
    <location>
        <begin position="1"/>
        <end position="22"/>
    </location>
</feature>
<protein>
    <recommendedName>
        <fullName evidence="2">E3 ubiquitin-protein ligase HECW1/2 N-terminal domain-containing protein</fullName>
    </recommendedName>
</protein>
<dbReference type="Proteomes" id="UP001221898">
    <property type="component" value="Unassembled WGS sequence"/>
</dbReference>
<accession>A0AAD7W6W3</accession>
<evidence type="ECO:0000313" key="4">
    <source>
        <dbReference type="Proteomes" id="UP001221898"/>
    </source>
</evidence>
<dbReference type="AlphaFoldDB" id="A0AAD7W6W3"/>
<proteinExistence type="predicted"/>
<gene>
    <name evidence="3" type="ORF">AAFF_G00184670</name>
</gene>
<evidence type="ECO:0000313" key="3">
    <source>
        <dbReference type="EMBL" id="KAJ8385605.1"/>
    </source>
</evidence>
<evidence type="ECO:0000256" key="1">
    <source>
        <dbReference type="SAM" id="MobiDB-lite"/>
    </source>
</evidence>
<dbReference type="EMBL" id="JAINUG010000246">
    <property type="protein sequence ID" value="KAJ8385605.1"/>
    <property type="molecule type" value="Genomic_DNA"/>
</dbReference>
<organism evidence="3 4">
    <name type="scientific">Aldrovandia affinis</name>
    <dbReference type="NCBI Taxonomy" id="143900"/>
    <lineage>
        <taxon>Eukaryota</taxon>
        <taxon>Metazoa</taxon>
        <taxon>Chordata</taxon>
        <taxon>Craniata</taxon>
        <taxon>Vertebrata</taxon>
        <taxon>Euteleostomi</taxon>
        <taxon>Actinopterygii</taxon>
        <taxon>Neopterygii</taxon>
        <taxon>Teleostei</taxon>
        <taxon>Notacanthiformes</taxon>
        <taxon>Halosauridae</taxon>
        <taxon>Aldrovandia</taxon>
    </lineage>
</organism>